<dbReference type="PANTHER" id="PTHR43434:SF23">
    <property type="entry name" value="PHOSPHOGLYCOLATE PHOSPHATASE"/>
    <property type="match status" value="1"/>
</dbReference>
<evidence type="ECO:0000256" key="1">
    <source>
        <dbReference type="ARBA" id="ARBA00022723"/>
    </source>
</evidence>
<keyword evidence="2" id="KW-0378">Hydrolase</keyword>
<dbReference type="Pfam" id="PF13419">
    <property type="entry name" value="HAD_2"/>
    <property type="match status" value="1"/>
</dbReference>
<dbReference type="GO" id="GO:0006281">
    <property type="term" value="P:DNA repair"/>
    <property type="evidence" value="ECO:0007669"/>
    <property type="project" value="TreeGrafter"/>
</dbReference>
<dbReference type="EMBL" id="CAADHB010000001">
    <property type="protein sequence ID" value="VFK77722.1"/>
    <property type="molecule type" value="Genomic_DNA"/>
</dbReference>
<dbReference type="InterPro" id="IPR036412">
    <property type="entry name" value="HAD-like_sf"/>
</dbReference>
<reference evidence="5" key="1">
    <citation type="submission" date="2019-02" db="EMBL/GenBank/DDBJ databases">
        <authorList>
            <person name="Gruber-Vodicka R. H."/>
            <person name="Seah K. B. B."/>
        </authorList>
    </citation>
    <scope>NUCLEOTIDE SEQUENCE</scope>
    <source>
        <strain evidence="5">BECK_S127</strain>
    </source>
</reference>
<dbReference type="InterPro" id="IPR023198">
    <property type="entry name" value="PGP-like_dom2"/>
</dbReference>
<evidence type="ECO:0000256" key="2">
    <source>
        <dbReference type="ARBA" id="ARBA00022801"/>
    </source>
</evidence>
<gene>
    <name evidence="5" type="ORF">BECKSD772D_GA0070982_100151</name>
</gene>
<dbReference type="PANTHER" id="PTHR43434">
    <property type="entry name" value="PHOSPHOGLYCOLATE PHOSPHATASE"/>
    <property type="match status" value="1"/>
</dbReference>
<evidence type="ECO:0000313" key="5">
    <source>
        <dbReference type="EMBL" id="VFK77722.1"/>
    </source>
</evidence>
<protein>
    <submittedName>
        <fullName evidence="5">Phosphoglycolate phosphatase</fullName>
    </submittedName>
</protein>
<keyword evidence="3" id="KW-0460">Magnesium</keyword>
<dbReference type="Gene3D" id="3.40.50.1000">
    <property type="entry name" value="HAD superfamily/HAD-like"/>
    <property type="match status" value="1"/>
</dbReference>
<evidence type="ECO:0000256" key="4">
    <source>
        <dbReference type="ARBA" id="ARBA00023277"/>
    </source>
</evidence>
<name>A0A451BHG5_9GAMM</name>
<organism evidence="5">
    <name type="scientific">Candidatus Kentrum sp. SD</name>
    <dbReference type="NCBI Taxonomy" id="2126332"/>
    <lineage>
        <taxon>Bacteria</taxon>
        <taxon>Pseudomonadati</taxon>
        <taxon>Pseudomonadota</taxon>
        <taxon>Gammaproteobacteria</taxon>
        <taxon>Candidatus Kentrum</taxon>
    </lineage>
</organism>
<dbReference type="AlphaFoldDB" id="A0A451BHG5"/>
<dbReference type="InterPro" id="IPR041492">
    <property type="entry name" value="HAD_2"/>
</dbReference>
<sequence length="256" mass="27884">MRDYGSLVRGEASLGIFSRIMGEISIPHRYTRHSPAKCRAILFDLDGTLADTAPGLLFALNQVIAEEGSASPLSLGDIHPLVSQGGRAMARRAFGIDPETPDFSRLFERFLAVYRDNIATRTRLFSGMEAVLAQIEARAMPWGVVTNKSGYLTNPLMKALGLDRRAACIVSGDTTTHRKPYPDPLLLACRQLGTIPPICLYIGDAAKDIEAGLRAGTHTAVALFGYISPSEEPKMWGADCLFSSPQDIFDWLVDSP</sequence>
<dbReference type="InterPro" id="IPR023214">
    <property type="entry name" value="HAD_sf"/>
</dbReference>
<dbReference type="GO" id="GO:0005829">
    <property type="term" value="C:cytosol"/>
    <property type="evidence" value="ECO:0007669"/>
    <property type="project" value="TreeGrafter"/>
</dbReference>
<dbReference type="GO" id="GO:0046872">
    <property type="term" value="F:metal ion binding"/>
    <property type="evidence" value="ECO:0007669"/>
    <property type="project" value="UniProtKB-KW"/>
</dbReference>
<proteinExistence type="predicted"/>
<dbReference type="InterPro" id="IPR006439">
    <property type="entry name" value="HAD-SF_hydro_IA"/>
</dbReference>
<dbReference type="Gene3D" id="1.10.150.240">
    <property type="entry name" value="Putative phosphatase, domain 2"/>
    <property type="match status" value="1"/>
</dbReference>
<dbReference type="GO" id="GO:0008967">
    <property type="term" value="F:phosphoglycolate phosphatase activity"/>
    <property type="evidence" value="ECO:0007669"/>
    <property type="project" value="TreeGrafter"/>
</dbReference>
<accession>A0A451BHG5</accession>
<evidence type="ECO:0000256" key="3">
    <source>
        <dbReference type="ARBA" id="ARBA00022842"/>
    </source>
</evidence>
<dbReference type="NCBIfam" id="TIGR01549">
    <property type="entry name" value="HAD-SF-IA-v1"/>
    <property type="match status" value="1"/>
</dbReference>
<dbReference type="SFLD" id="SFLDG01129">
    <property type="entry name" value="C1.5:_HAD__Beta-PGM__Phosphata"/>
    <property type="match status" value="1"/>
</dbReference>
<keyword evidence="1" id="KW-0479">Metal-binding</keyword>
<dbReference type="SFLD" id="SFLDS00003">
    <property type="entry name" value="Haloacid_Dehalogenase"/>
    <property type="match status" value="1"/>
</dbReference>
<dbReference type="SUPFAM" id="SSF56784">
    <property type="entry name" value="HAD-like"/>
    <property type="match status" value="1"/>
</dbReference>
<keyword evidence="4" id="KW-0119">Carbohydrate metabolism</keyword>
<dbReference type="InterPro" id="IPR050155">
    <property type="entry name" value="HAD-like_hydrolase_sf"/>
</dbReference>